<dbReference type="Proteomes" id="UP001605036">
    <property type="component" value="Unassembled WGS sequence"/>
</dbReference>
<evidence type="ECO:0000256" key="1">
    <source>
        <dbReference type="SAM" id="MobiDB-lite"/>
    </source>
</evidence>
<feature type="region of interest" description="Disordered" evidence="1">
    <location>
        <begin position="295"/>
        <end position="318"/>
    </location>
</feature>
<dbReference type="AlphaFoldDB" id="A0ABD1Z4L9"/>
<protein>
    <recommendedName>
        <fullName evidence="4">Reverse transcriptase zinc-binding domain-containing protein</fullName>
    </recommendedName>
</protein>
<keyword evidence="3" id="KW-1185">Reference proteome</keyword>
<sequence length="318" mass="35245">MPLSFGEWYGKAATKAQRFGFGDGRCPVCKLQKETIDHLFLKCPNLRGFWKTLHKDKLTPFGKWGKQIYLRCEVAGPLALKHRSIRNYITFREFADHRLCACCPLPPSDTGPLGYEAAEDPFRSHKFPHDAILEIGKDRSLAHPSSPPYTPRRILTKKDEGVHTSDFTLAPWSNAGGTRSSPLSNLPACSPLFALNTEHETGEIRSIVFASLSSPPRANSTKATAPTLAPGSTRNAQSFTGGSRPATIADFTACPSTEEQENERVIREPQMGIRRDAGGIQEIVITHFTHANSMRTKAMFPPPPIPLPKQDLTRKFTH</sequence>
<reference evidence="2 3" key="1">
    <citation type="submission" date="2024-09" db="EMBL/GenBank/DDBJ databases">
        <title>Chromosome-scale assembly of Riccia fluitans.</title>
        <authorList>
            <person name="Paukszto L."/>
            <person name="Sawicki J."/>
            <person name="Karawczyk K."/>
            <person name="Piernik-Szablinska J."/>
            <person name="Szczecinska M."/>
            <person name="Mazdziarz M."/>
        </authorList>
    </citation>
    <scope>NUCLEOTIDE SEQUENCE [LARGE SCALE GENOMIC DNA]</scope>
    <source>
        <strain evidence="2">Rf_01</strain>
        <tissue evidence="2">Aerial parts of the thallus</tissue>
    </source>
</reference>
<dbReference type="EMBL" id="JBHFFA010000002">
    <property type="protein sequence ID" value="KAL2642719.1"/>
    <property type="molecule type" value="Genomic_DNA"/>
</dbReference>
<feature type="compositionally biased region" description="Polar residues" evidence="1">
    <location>
        <begin position="214"/>
        <end position="241"/>
    </location>
</feature>
<gene>
    <name evidence="2" type="ORF">R1flu_010306</name>
</gene>
<feature type="region of interest" description="Disordered" evidence="1">
    <location>
        <begin position="214"/>
        <end position="245"/>
    </location>
</feature>
<comment type="caution">
    <text evidence="2">The sequence shown here is derived from an EMBL/GenBank/DDBJ whole genome shotgun (WGS) entry which is preliminary data.</text>
</comment>
<accession>A0ABD1Z4L9</accession>
<evidence type="ECO:0000313" key="3">
    <source>
        <dbReference type="Proteomes" id="UP001605036"/>
    </source>
</evidence>
<organism evidence="2 3">
    <name type="scientific">Riccia fluitans</name>
    <dbReference type="NCBI Taxonomy" id="41844"/>
    <lineage>
        <taxon>Eukaryota</taxon>
        <taxon>Viridiplantae</taxon>
        <taxon>Streptophyta</taxon>
        <taxon>Embryophyta</taxon>
        <taxon>Marchantiophyta</taxon>
        <taxon>Marchantiopsida</taxon>
        <taxon>Marchantiidae</taxon>
        <taxon>Marchantiales</taxon>
        <taxon>Ricciaceae</taxon>
        <taxon>Riccia</taxon>
    </lineage>
</organism>
<name>A0ABD1Z4L9_9MARC</name>
<evidence type="ECO:0000313" key="2">
    <source>
        <dbReference type="EMBL" id="KAL2642719.1"/>
    </source>
</evidence>
<proteinExistence type="predicted"/>
<evidence type="ECO:0008006" key="4">
    <source>
        <dbReference type="Google" id="ProtNLM"/>
    </source>
</evidence>